<evidence type="ECO:0000256" key="11">
    <source>
        <dbReference type="ARBA" id="ARBA00049080"/>
    </source>
</evidence>
<feature type="binding site" evidence="13">
    <location>
        <begin position="121"/>
        <end position="124"/>
    </location>
    <ligand>
        <name>NAD(+)</name>
        <dbReference type="ChEBI" id="CHEBI:57540"/>
    </ligand>
</feature>
<dbReference type="EC" id="1.17.1.8" evidence="10 13"/>
<evidence type="ECO:0000313" key="17">
    <source>
        <dbReference type="Proteomes" id="UP001589788"/>
    </source>
</evidence>
<keyword evidence="17" id="KW-1185">Reference proteome</keyword>
<keyword evidence="7 13" id="KW-0520">NAD</keyword>
<reference evidence="16 17" key="1">
    <citation type="submission" date="2024-09" db="EMBL/GenBank/DDBJ databases">
        <authorList>
            <person name="Sun Q."/>
            <person name="Mori K."/>
        </authorList>
    </citation>
    <scope>NUCLEOTIDE SEQUENCE [LARGE SCALE GENOMIC DNA]</scope>
    <source>
        <strain evidence="16 17">JCM 15389</strain>
    </source>
</reference>
<comment type="function">
    <text evidence="13">Catalyzes the conversion of 4-hydroxy-tetrahydrodipicolinate (HTPA) to tetrahydrodipicolinate.</text>
</comment>
<organism evidence="16 17">
    <name type="scientific">Aciditerrimonas ferrireducens</name>
    <dbReference type="NCBI Taxonomy" id="667306"/>
    <lineage>
        <taxon>Bacteria</taxon>
        <taxon>Bacillati</taxon>
        <taxon>Actinomycetota</taxon>
        <taxon>Acidimicrobiia</taxon>
        <taxon>Acidimicrobiales</taxon>
        <taxon>Acidimicrobiaceae</taxon>
        <taxon>Aciditerrimonas</taxon>
    </lineage>
</organism>
<dbReference type="CDD" id="cd02274">
    <property type="entry name" value="DHDPR_N"/>
    <property type="match status" value="1"/>
</dbReference>
<feature type="active site" description="Proton donor" evidence="13">
    <location>
        <position position="155"/>
    </location>
</feature>
<evidence type="ECO:0000259" key="15">
    <source>
        <dbReference type="Pfam" id="PF05173"/>
    </source>
</evidence>
<comment type="caution">
    <text evidence="13">Was originally thought to be a dihydrodipicolinate reductase (DHDPR), catalyzing the conversion of dihydrodipicolinate to tetrahydrodipicolinate. However, it was shown in E.coli that the substrate of the enzymatic reaction is not dihydrodipicolinate (DHDP) but in fact (2S,4S)-4-hydroxy-2,3,4,5-tetrahydrodipicolinic acid (HTPA), the product released by the DapA-catalyzed reaction.</text>
</comment>
<dbReference type="InterPro" id="IPR036291">
    <property type="entry name" value="NAD(P)-bd_dom_sf"/>
</dbReference>
<dbReference type="HAMAP" id="MF_00102">
    <property type="entry name" value="DapB"/>
    <property type="match status" value="1"/>
</dbReference>
<keyword evidence="3 13" id="KW-0028">Amino-acid biosynthesis</keyword>
<sequence>MRVGVLGAGGRVGREVCRAVADAPDLELVAAVDPGMAGIDLRQVAGIDAPGLQVASTIDELVRAEAEVAVDFTVAPAALANLRWCAQHGVHAVVGTTGIPDEAVEELRGRFEQSSANCVLAANFAIGAALMTRFCELAAPFMDGVEIIELHHDGKRDAPSGTALQTAARVAAAREAAGLGWPPDPTEDLVLPGARGGRAPGGIRVHAVRLPGLVAHQEVVFGAVGQSLTIRHDAYDRSSFMPGVLLAVRQVASRPGLTLGLGPLLGF</sequence>
<feature type="binding site" evidence="13">
    <location>
        <position position="152"/>
    </location>
    <ligand>
        <name>(S)-2,3,4,5-tetrahydrodipicolinate</name>
        <dbReference type="ChEBI" id="CHEBI:16845"/>
    </ligand>
</feature>
<feature type="binding site" evidence="13">
    <location>
        <position position="33"/>
    </location>
    <ligand>
        <name>NAD(+)</name>
        <dbReference type="ChEBI" id="CHEBI:57540"/>
    </ligand>
</feature>
<comment type="caution">
    <text evidence="13">Lacks conserved residue(s) required for the propagation of feature annotation.</text>
</comment>
<keyword evidence="6 13" id="KW-0560">Oxidoreductase</keyword>
<comment type="caution">
    <text evidence="16">The sequence shown here is derived from an EMBL/GenBank/DDBJ whole genome shotgun (WGS) entry which is preliminary data.</text>
</comment>
<name>A0ABV6C6A0_9ACTN</name>
<feature type="binding site" evidence="13">
    <location>
        <begin position="95"/>
        <end position="97"/>
    </location>
    <ligand>
        <name>NAD(+)</name>
        <dbReference type="ChEBI" id="CHEBI:57540"/>
    </ligand>
</feature>
<proteinExistence type="inferred from homology"/>
<accession>A0ABV6C6A0</accession>
<comment type="catalytic activity">
    <reaction evidence="12 13">
        <text>(S)-2,3,4,5-tetrahydrodipicolinate + NAD(+) + H2O = (2S,4S)-4-hydroxy-2,3,4,5-tetrahydrodipicolinate + NADH + H(+)</text>
        <dbReference type="Rhea" id="RHEA:35323"/>
        <dbReference type="ChEBI" id="CHEBI:15377"/>
        <dbReference type="ChEBI" id="CHEBI:15378"/>
        <dbReference type="ChEBI" id="CHEBI:16845"/>
        <dbReference type="ChEBI" id="CHEBI:57540"/>
        <dbReference type="ChEBI" id="CHEBI:57945"/>
        <dbReference type="ChEBI" id="CHEBI:67139"/>
        <dbReference type="EC" id="1.17.1.8"/>
    </reaction>
</comment>
<feature type="domain" description="Dihydrodipicolinate reductase N-terminal" evidence="14">
    <location>
        <begin position="1"/>
        <end position="124"/>
    </location>
</feature>
<dbReference type="EMBL" id="JBHLYQ010000051">
    <property type="protein sequence ID" value="MFC0081839.1"/>
    <property type="molecule type" value="Genomic_DNA"/>
</dbReference>
<comment type="catalytic activity">
    <reaction evidence="11 13">
        <text>(S)-2,3,4,5-tetrahydrodipicolinate + NADP(+) + H2O = (2S,4S)-4-hydroxy-2,3,4,5-tetrahydrodipicolinate + NADPH + H(+)</text>
        <dbReference type="Rhea" id="RHEA:35331"/>
        <dbReference type="ChEBI" id="CHEBI:15377"/>
        <dbReference type="ChEBI" id="CHEBI:15378"/>
        <dbReference type="ChEBI" id="CHEBI:16845"/>
        <dbReference type="ChEBI" id="CHEBI:57783"/>
        <dbReference type="ChEBI" id="CHEBI:58349"/>
        <dbReference type="ChEBI" id="CHEBI:67139"/>
        <dbReference type="EC" id="1.17.1.8"/>
    </reaction>
</comment>
<evidence type="ECO:0000256" key="8">
    <source>
        <dbReference type="ARBA" id="ARBA00023154"/>
    </source>
</evidence>
<protein>
    <recommendedName>
        <fullName evidence="10 13">4-hydroxy-tetrahydrodipicolinate reductase</fullName>
        <shortName evidence="13">HTPA reductase</shortName>
        <ecNumber evidence="10 13">1.17.1.8</ecNumber>
    </recommendedName>
</protein>
<comment type="similarity">
    <text evidence="1 13">Belongs to the DapB family.</text>
</comment>
<feature type="binding site" evidence="13">
    <location>
        <begin position="161"/>
        <end position="162"/>
    </location>
    <ligand>
        <name>(S)-2,3,4,5-tetrahydrodipicolinate</name>
        <dbReference type="ChEBI" id="CHEBI:16845"/>
    </ligand>
</feature>
<dbReference type="Pfam" id="PF01113">
    <property type="entry name" value="DapB_N"/>
    <property type="match status" value="1"/>
</dbReference>
<dbReference type="GO" id="GO:0008839">
    <property type="term" value="F:4-hydroxy-tetrahydrodipicolinate reductase"/>
    <property type="evidence" value="ECO:0007669"/>
    <property type="project" value="UniProtKB-EC"/>
</dbReference>
<comment type="subunit">
    <text evidence="13">Homotetramer.</text>
</comment>
<keyword evidence="8 13" id="KW-0457">Lysine biosynthesis</keyword>
<evidence type="ECO:0000256" key="13">
    <source>
        <dbReference type="HAMAP-Rule" id="MF_00102"/>
    </source>
</evidence>
<comment type="pathway">
    <text evidence="9 13">Amino-acid biosynthesis; L-lysine biosynthesis via DAP pathway; (S)-tetrahydrodipicolinate from L-aspartate: step 4/4.</text>
</comment>
<dbReference type="RefSeq" id="WP_377789143.1">
    <property type="nucleotide sequence ID" value="NZ_JBHLYQ010000051.1"/>
</dbReference>
<dbReference type="PROSITE" id="PS01298">
    <property type="entry name" value="DAPB"/>
    <property type="match status" value="1"/>
</dbReference>
<evidence type="ECO:0000256" key="12">
    <source>
        <dbReference type="ARBA" id="ARBA00049396"/>
    </source>
</evidence>
<evidence type="ECO:0000256" key="7">
    <source>
        <dbReference type="ARBA" id="ARBA00023027"/>
    </source>
</evidence>
<evidence type="ECO:0000256" key="6">
    <source>
        <dbReference type="ARBA" id="ARBA00023002"/>
    </source>
</evidence>
<feature type="binding site" evidence="13">
    <location>
        <begin position="7"/>
        <end position="12"/>
    </location>
    <ligand>
        <name>NAD(+)</name>
        <dbReference type="ChEBI" id="CHEBI:57540"/>
    </ligand>
</feature>
<dbReference type="SUPFAM" id="SSF51735">
    <property type="entry name" value="NAD(P)-binding Rossmann-fold domains"/>
    <property type="match status" value="1"/>
</dbReference>
<dbReference type="Proteomes" id="UP001589788">
    <property type="component" value="Unassembled WGS sequence"/>
</dbReference>
<keyword evidence="5 13" id="KW-0220">Diaminopimelate biosynthesis</keyword>
<dbReference type="InterPro" id="IPR022664">
    <property type="entry name" value="DapB_N_CS"/>
</dbReference>
<dbReference type="NCBIfam" id="TIGR00036">
    <property type="entry name" value="dapB"/>
    <property type="match status" value="1"/>
</dbReference>
<dbReference type="Gene3D" id="3.30.360.10">
    <property type="entry name" value="Dihydrodipicolinate Reductase, domain 2"/>
    <property type="match status" value="1"/>
</dbReference>
<dbReference type="Gene3D" id="3.40.50.720">
    <property type="entry name" value="NAD(P)-binding Rossmann-like Domain"/>
    <property type="match status" value="1"/>
</dbReference>
<evidence type="ECO:0000313" key="16">
    <source>
        <dbReference type="EMBL" id="MFC0081839.1"/>
    </source>
</evidence>
<keyword evidence="4 13" id="KW-0521">NADP</keyword>
<dbReference type="InterPro" id="IPR000846">
    <property type="entry name" value="DapB_N"/>
</dbReference>
<evidence type="ECO:0000256" key="1">
    <source>
        <dbReference type="ARBA" id="ARBA00006642"/>
    </source>
</evidence>
<dbReference type="PANTHER" id="PTHR20836:SF0">
    <property type="entry name" value="4-HYDROXY-TETRAHYDRODIPICOLINATE REDUCTASE 1, CHLOROPLASTIC-RELATED"/>
    <property type="match status" value="1"/>
</dbReference>
<evidence type="ECO:0000256" key="5">
    <source>
        <dbReference type="ARBA" id="ARBA00022915"/>
    </source>
</evidence>
<dbReference type="InterPro" id="IPR022663">
    <property type="entry name" value="DapB_C"/>
</dbReference>
<feature type="active site" description="Proton donor/acceptor" evidence="13">
    <location>
        <position position="151"/>
    </location>
</feature>
<dbReference type="SUPFAM" id="SSF55347">
    <property type="entry name" value="Glyceraldehyde-3-phosphate dehydrogenase-like, C-terminal domain"/>
    <property type="match status" value="1"/>
</dbReference>
<dbReference type="InterPro" id="IPR023940">
    <property type="entry name" value="DHDPR_bac"/>
</dbReference>
<gene>
    <name evidence="13 16" type="primary">dapB</name>
    <name evidence="16" type="ORF">ACFFRE_06725</name>
</gene>
<evidence type="ECO:0000256" key="3">
    <source>
        <dbReference type="ARBA" id="ARBA00022605"/>
    </source>
</evidence>
<dbReference type="PIRSF" id="PIRSF000161">
    <property type="entry name" value="DHPR"/>
    <property type="match status" value="1"/>
</dbReference>
<comment type="subcellular location">
    <subcellularLocation>
        <location evidence="13">Cytoplasm</location>
    </subcellularLocation>
</comment>
<keyword evidence="2 13" id="KW-0963">Cytoplasm</keyword>
<evidence type="ECO:0000256" key="4">
    <source>
        <dbReference type="ARBA" id="ARBA00022857"/>
    </source>
</evidence>
<evidence type="ECO:0000259" key="14">
    <source>
        <dbReference type="Pfam" id="PF01113"/>
    </source>
</evidence>
<dbReference type="Pfam" id="PF05173">
    <property type="entry name" value="DapB_C"/>
    <property type="match status" value="1"/>
</dbReference>
<evidence type="ECO:0000256" key="2">
    <source>
        <dbReference type="ARBA" id="ARBA00022490"/>
    </source>
</evidence>
<feature type="domain" description="Dihydrodipicolinate reductase C-terminal" evidence="15">
    <location>
        <begin position="127"/>
        <end position="256"/>
    </location>
</feature>
<dbReference type="PANTHER" id="PTHR20836">
    <property type="entry name" value="DIHYDRODIPICOLINATE REDUCTASE"/>
    <property type="match status" value="1"/>
</dbReference>
<evidence type="ECO:0000256" key="9">
    <source>
        <dbReference type="ARBA" id="ARBA00037922"/>
    </source>
</evidence>
<evidence type="ECO:0000256" key="10">
    <source>
        <dbReference type="ARBA" id="ARBA00038983"/>
    </source>
</evidence>